<evidence type="ECO:0000256" key="1">
    <source>
        <dbReference type="SAM" id="SignalP"/>
    </source>
</evidence>
<evidence type="ECO:0000313" key="2">
    <source>
        <dbReference type="EMBL" id="KAF2866491.1"/>
    </source>
</evidence>
<organism evidence="2 3">
    <name type="scientific">Massariosphaeria phaeospora</name>
    <dbReference type="NCBI Taxonomy" id="100035"/>
    <lineage>
        <taxon>Eukaryota</taxon>
        <taxon>Fungi</taxon>
        <taxon>Dikarya</taxon>
        <taxon>Ascomycota</taxon>
        <taxon>Pezizomycotina</taxon>
        <taxon>Dothideomycetes</taxon>
        <taxon>Pleosporomycetidae</taxon>
        <taxon>Pleosporales</taxon>
        <taxon>Pleosporales incertae sedis</taxon>
        <taxon>Massariosphaeria</taxon>
    </lineage>
</organism>
<evidence type="ECO:0008006" key="4">
    <source>
        <dbReference type="Google" id="ProtNLM"/>
    </source>
</evidence>
<dbReference type="EMBL" id="JAADJZ010000027">
    <property type="protein sequence ID" value="KAF2866491.1"/>
    <property type="molecule type" value="Genomic_DNA"/>
</dbReference>
<feature type="chain" id="PRO_5028820273" description="Secreted protein" evidence="1">
    <location>
        <begin position="27"/>
        <end position="70"/>
    </location>
</feature>
<protein>
    <recommendedName>
        <fullName evidence="4">Secreted protein</fullName>
    </recommendedName>
</protein>
<accession>A0A7C8I2S0</accession>
<evidence type="ECO:0000313" key="3">
    <source>
        <dbReference type="Proteomes" id="UP000481861"/>
    </source>
</evidence>
<sequence length="70" mass="7769">MNFYLASLDTLAFLLLLLIFKAPCHGSQYFSDSHILTVYSDRSHALHGATNGSPIRQPGSPIPVEHEICR</sequence>
<keyword evidence="1" id="KW-0732">Signal</keyword>
<dbReference type="Proteomes" id="UP000481861">
    <property type="component" value="Unassembled WGS sequence"/>
</dbReference>
<gene>
    <name evidence="2" type="ORF">BDV95DRAFT_583993</name>
</gene>
<reference evidence="2 3" key="1">
    <citation type="submission" date="2020-01" db="EMBL/GenBank/DDBJ databases">
        <authorList>
            <consortium name="DOE Joint Genome Institute"/>
            <person name="Haridas S."/>
            <person name="Albert R."/>
            <person name="Binder M."/>
            <person name="Bloem J."/>
            <person name="Labutti K."/>
            <person name="Salamov A."/>
            <person name="Andreopoulos B."/>
            <person name="Baker S.E."/>
            <person name="Barry K."/>
            <person name="Bills G."/>
            <person name="Bluhm B.H."/>
            <person name="Cannon C."/>
            <person name="Castanera R."/>
            <person name="Culley D.E."/>
            <person name="Daum C."/>
            <person name="Ezra D."/>
            <person name="Gonzalez J.B."/>
            <person name="Henrissat B."/>
            <person name="Kuo A."/>
            <person name="Liang C."/>
            <person name="Lipzen A."/>
            <person name="Lutzoni F."/>
            <person name="Magnuson J."/>
            <person name="Mondo S."/>
            <person name="Nolan M."/>
            <person name="Ohm R."/>
            <person name="Pangilinan J."/>
            <person name="Park H.-J.H."/>
            <person name="Ramirez L."/>
            <person name="Alfaro M."/>
            <person name="Sun H."/>
            <person name="Tritt A."/>
            <person name="Yoshinaga Y."/>
            <person name="Zwiers L.-H.L."/>
            <person name="Turgeon B.G."/>
            <person name="Goodwin S.B."/>
            <person name="Spatafora J.W."/>
            <person name="Crous P.W."/>
            <person name="Grigoriev I.V."/>
        </authorList>
    </citation>
    <scope>NUCLEOTIDE SEQUENCE [LARGE SCALE GENOMIC DNA]</scope>
    <source>
        <strain evidence="2 3">CBS 611.86</strain>
    </source>
</reference>
<comment type="caution">
    <text evidence="2">The sequence shown here is derived from an EMBL/GenBank/DDBJ whole genome shotgun (WGS) entry which is preliminary data.</text>
</comment>
<name>A0A7C8I2S0_9PLEO</name>
<keyword evidence="3" id="KW-1185">Reference proteome</keyword>
<feature type="signal peptide" evidence="1">
    <location>
        <begin position="1"/>
        <end position="26"/>
    </location>
</feature>
<dbReference type="AlphaFoldDB" id="A0A7C8I2S0"/>
<proteinExistence type="predicted"/>